<dbReference type="SUPFAM" id="SSF89392">
    <property type="entry name" value="Prokaryotic lipoproteins and lipoprotein localization factors"/>
    <property type="match status" value="1"/>
</dbReference>
<keyword evidence="4" id="KW-1185">Reference proteome</keyword>
<name>A0ABT1JMJ3_ACTCY</name>
<keyword evidence="2" id="KW-0732">Signal</keyword>
<dbReference type="InterPro" id="IPR029046">
    <property type="entry name" value="LolA/LolB/LppX"/>
</dbReference>
<evidence type="ECO:0000313" key="3">
    <source>
        <dbReference type="EMBL" id="MCP2333732.1"/>
    </source>
</evidence>
<evidence type="ECO:0000256" key="1">
    <source>
        <dbReference type="SAM" id="MobiDB-lite"/>
    </source>
</evidence>
<gene>
    <name evidence="3" type="ORF">G443_004002</name>
</gene>
<protein>
    <recommendedName>
        <fullName evidence="5">Lipoprotein</fullName>
    </recommendedName>
</protein>
<feature type="region of interest" description="Disordered" evidence="1">
    <location>
        <begin position="22"/>
        <end position="52"/>
    </location>
</feature>
<dbReference type="PROSITE" id="PS51257">
    <property type="entry name" value="PROKAR_LIPOPROTEIN"/>
    <property type="match status" value="1"/>
</dbReference>
<sequence>MRKTTIAAFAVALAGVAAGCGNAEDTAEDTTPGSSQEAEGGDAEGSGEHGDAGELMTRMNEAMMAEGTVTLSYEGEAAGASISGEGVMEYQDGGAVDSSTSMDVPDSPSPVRSVQVGQIMYLNLGQEFEPGKSWLKIDPNEEAAGAGAMFQMLGQQAAASGNPMAMLQEAEDALSIVDSAEEEVNGQQATRYTVSLDVARAGELVQDEMQAQAMQMLAQQGVDTIEQQIWLNDADLPVQVVLDQEIPGAEDQATTTIVTYSGWGEPVDITVPAEEETVSANDLEVPSGAPTG</sequence>
<dbReference type="Gene3D" id="2.50.20.20">
    <property type="match status" value="1"/>
</dbReference>
<evidence type="ECO:0000313" key="4">
    <source>
        <dbReference type="Proteomes" id="UP000791080"/>
    </source>
</evidence>
<dbReference type="Proteomes" id="UP000791080">
    <property type="component" value="Unassembled WGS sequence"/>
</dbReference>
<proteinExistence type="predicted"/>
<feature type="chain" id="PRO_5046820667" description="Lipoprotein" evidence="2">
    <location>
        <begin position="24"/>
        <end position="292"/>
    </location>
</feature>
<organism evidence="3 4">
    <name type="scientific">Actinoalloteichus caeruleus DSM 43889</name>
    <dbReference type="NCBI Taxonomy" id="1120930"/>
    <lineage>
        <taxon>Bacteria</taxon>
        <taxon>Bacillati</taxon>
        <taxon>Actinomycetota</taxon>
        <taxon>Actinomycetes</taxon>
        <taxon>Pseudonocardiales</taxon>
        <taxon>Pseudonocardiaceae</taxon>
        <taxon>Actinoalloteichus</taxon>
        <taxon>Actinoalloteichus cyanogriseus</taxon>
    </lineage>
</organism>
<reference evidence="3 4" key="1">
    <citation type="submission" date="2022-06" db="EMBL/GenBank/DDBJ databases">
        <title>Genomic Encyclopedia of Type Strains, Phase I: the one thousand microbial genomes (KMG-I) project.</title>
        <authorList>
            <person name="Kyrpides N."/>
        </authorList>
    </citation>
    <scope>NUCLEOTIDE SEQUENCE [LARGE SCALE GENOMIC DNA]</scope>
    <source>
        <strain evidence="3 4">DSM 43889</strain>
    </source>
</reference>
<dbReference type="RefSeq" id="WP_026419289.1">
    <property type="nucleotide sequence ID" value="NZ_AUBJ02000001.1"/>
</dbReference>
<evidence type="ECO:0008006" key="5">
    <source>
        <dbReference type="Google" id="ProtNLM"/>
    </source>
</evidence>
<dbReference type="EMBL" id="AUBJ02000001">
    <property type="protein sequence ID" value="MCP2333732.1"/>
    <property type="molecule type" value="Genomic_DNA"/>
</dbReference>
<comment type="caution">
    <text evidence="3">The sequence shown here is derived from an EMBL/GenBank/DDBJ whole genome shotgun (WGS) entry which is preliminary data.</text>
</comment>
<accession>A0ABT1JMJ3</accession>
<evidence type="ECO:0000256" key="2">
    <source>
        <dbReference type="SAM" id="SignalP"/>
    </source>
</evidence>
<feature type="signal peptide" evidence="2">
    <location>
        <begin position="1"/>
        <end position="23"/>
    </location>
</feature>